<sequence length="313" mass="33700">MQSQFSFPNSCSKLTTGSPMVDCSCALVRQCATTPVLRLLLPPLTVRSQSVAPAVPPPPVRRRRPHRPTAPPGVGYCGVVRPSVADSHRLRCAAIAVPPPAGSRRGAASPACFRADLLWRESWRVEKGEVGYITDTSSALHDTDEEQKGQNLWSHSEKLALAYGLIVVPVGSTVRIFKNLRVCSDCHLVFKLVSGGGWFSFYTLSSIDAYLAPSGELQVKRGGSISLDDGGPGSTSKKWLWSLSEHTSAAETSAAAVTVRDITGSEFDHSLSGWPVPVLILVLLVGDMRFRPSILTKLMAEAEMATLNGQYKA</sequence>
<evidence type="ECO:0000313" key="4">
    <source>
        <dbReference type="Proteomes" id="UP000729402"/>
    </source>
</evidence>
<accession>A0A8J5WKZ7</accession>
<dbReference type="GO" id="GO:0008270">
    <property type="term" value="F:zinc ion binding"/>
    <property type="evidence" value="ECO:0007669"/>
    <property type="project" value="InterPro"/>
</dbReference>
<name>A0A8J5WKZ7_ZIZPA</name>
<evidence type="ECO:0000256" key="1">
    <source>
        <dbReference type="SAM" id="MobiDB-lite"/>
    </source>
</evidence>
<dbReference type="EMBL" id="JAAALK010000081">
    <property type="protein sequence ID" value="KAG8090309.1"/>
    <property type="molecule type" value="Genomic_DNA"/>
</dbReference>
<reference evidence="3" key="2">
    <citation type="submission" date="2021-02" db="EMBL/GenBank/DDBJ databases">
        <authorList>
            <person name="Kimball J.A."/>
            <person name="Haas M.W."/>
            <person name="Macchietto M."/>
            <person name="Kono T."/>
            <person name="Duquette J."/>
            <person name="Shao M."/>
        </authorList>
    </citation>
    <scope>NUCLEOTIDE SEQUENCE</scope>
    <source>
        <tissue evidence="3">Fresh leaf tissue</tissue>
    </source>
</reference>
<dbReference type="AlphaFoldDB" id="A0A8J5WKZ7"/>
<gene>
    <name evidence="3" type="ORF">GUJ93_ZPchr0011g28458</name>
</gene>
<proteinExistence type="predicted"/>
<comment type="caution">
    <text evidence="3">The sequence shown here is derived from an EMBL/GenBank/DDBJ whole genome shotgun (WGS) entry which is preliminary data.</text>
</comment>
<feature type="domain" description="DYW" evidence="2">
    <location>
        <begin position="131"/>
        <end position="194"/>
    </location>
</feature>
<evidence type="ECO:0000259" key="2">
    <source>
        <dbReference type="Pfam" id="PF14432"/>
    </source>
</evidence>
<evidence type="ECO:0000313" key="3">
    <source>
        <dbReference type="EMBL" id="KAG8090309.1"/>
    </source>
</evidence>
<protein>
    <recommendedName>
        <fullName evidence="2">DYW domain-containing protein</fullName>
    </recommendedName>
</protein>
<reference evidence="3" key="1">
    <citation type="journal article" date="2021" name="bioRxiv">
        <title>Whole Genome Assembly and Annotation of Northern Wild Rice, Zizania palustris L., Supports a Whole Genome Duplication in the Zizania Genus.</title>
        <authorList>
            <person name="Haas M."/>
            <person name="Kono T."/>
            <person name="Macchietto M."/>
            <person name="Millas R."/>
            <person name="McGilp L."/>
            <person name="Shao M."/>
            <person name="Duquette J."/>
            <person name="Hirsch C.N."/>
            <person name="Kimball J."/>
        </authorList>
    </citation>
    <scope>NUCLEOTIDE SEQUENCE</scope>
    <source>
        <tissue evidence="3">Fresh leaf tissue</tissue>
    </source>
</reference>
<keyword evidence="4" id="KW-1185">Reference proteome</keyword>
<dbReference type="Proteomes" id="UP000729402">
    <property type="component" value="Unassembled WGS sequence"/>
</dbReference>
<organism evidence="3 4">
    <name type="scientific">Zizania palustris</name>
    <name type="common">Northern wild rice</name>
    <dbReference type="NCBI Taxonomy" id="103762"/>
    <lineage>
        <taxon>Eukaryota</taxon>
        <taxon>Viridiplantae</taxon>
        <taxon>Streptophyta</taxon>
        <taxon>Embryophyta</taxon>
        <taxon>Tracheophyta</taxon>
        <taxon>Spermatophyta</taxon>
        <taxon>Magnoliopsida</taxon>
        <taxon>Liliopsida</taxon>
        <taxon>Poales</taxon>
        <taxon>Poaceae</taxon>
        <taxon>BOP clade</taxon>
        <taxon>Oryzoideae</taxon>
        <taxon>Oryzeae</taxon>
        <taxon>Zizaniinae</taxon>
        <taxon>Zizania</taxon>
    </lineage>
</organism>
<dbReference type="OrthoDB" id="185373at2759"/>
<dbReference type="InterPro" id="IPR032867">
    <property type="entry name" value="DYW_dom"/>
</dbReference>
<feature type="region of interest" description="Disordered" evidence="1">
    <location>
        <begin position="50"/>
        <end position="72"/>
    </location>
</feature>
<dbReference type="Pfam" id="PF14432">
    <property type="entry name" value="DYW_deaminase"/>
    <property type="match status" value="1"/>
</dbReference>